<organism evidence="2 3">
    <name type="scientific">Cudoniella acicularis</name>
    <dbReference type="NCBI Taxonomy" id="354080"/>
    <lineage>
        <taxon>Eukaryota</taxon>
        <taxon>Fungi</taxon>
        <taxon>Dikarya</taxon>
        <taxon>Ascomycota</taxon>
        <taxon>Pezizomycotina</taxon>
        <taxon>Leotiomycetes</taxon>
        <taxon>Helotiales</taxon>
        <taxon>Tricladiaceae</taxon>
        <taxon>Cudoniella</taxon>
    </lineage>
</organism>
<feature type="region of interest" description="Disordered" evidence="1">
    <location>
        <begin position="274"/>
        <end position="353"/>
    </location>
</feature>
<evidence type="ECO:0000313" key="3">
    <source>
        <dbReference type="Proteomes" id="UP000566819"/>
    </source>
</evidence>
<feature type="region of interest" description="Disordered" evidence="1">
    <location>
        <begin position="367"/>
        <end position="472"/>
    </location>
</feature>
<accession>A0A8H4REU1</accession>
<dbReference type="EMBL" id="JAAMPI010000836">
    <property type="protein sequence ID" value="KAF4628268.1"/>
    <property type="molecule type" value="Genomic_DNA"/>
</dbReference>
<dbReference type="Proteomes" id="UP000566819">
    <property type="component" value="Unassembled WGS sequence"/>
</dbReference>
<feature type="compositionally biased region" description="Basic and acidic residues" evidence="1">
    <location>
        <begin position="296"/>
        <end position="308"/>
    </location>
</feature>
<gene>
    <name evidence="2" type="ORF">G7Y89_g9884</name>
</gene>
<reference evidence="2 3" key="1">
    <citation type="submission" date="2020-03" db="EMBL/GenBank/DDBJ databases">
        <title>Draft Genome Sequence of Cudoniella acicularis.</title>
        <authorList>
            <person name="Buettner E."/>
            <person name="Kellner H."/>
        </authorList>
    </citation>
    <scope>NUCLEOTIDE SEQUENCE [LARGE SCALE GENOMIC DNA]</scope>
    <source>
        <strain evidence="2 3">DSM 108380</strain>
    </source>
</reference>
<protein>
    <submittedName>
        <fullName evidence="2">Uncharacterized protein</fullName>
    </submittedName>
</protein>
<evidence type="ECO:0000256" key="1">
    <source>
        <dbReference type="SAM" id="MobiDB-lite"/>
    </source>
</evidence>
<proteinExistence type="predicted"/>
<dbReference type="AlphaFoldDB" id="A0A8H4REU1"/>
<evidence type="ECO:0000313" key="2">
    <source>
        <dbReference type="EMBL" id="KAF4628268.1"/>
    </source>
</evidence>
<keyword evidence="3" id="KW-1185">Reference proteome</keyword>
<name>A0A8H4REU1_9HELO</name>
<comment type="caution">
    <text evidence="2">The sequence shown here is derived from an EMBL/GenBank/DDBJ whole genome shotgun (WGS) entry which is preliminary data.</text>
</comment>
<sequence>MGSSCQVPDEEGNQVLISNLAKDIFGATKDAENNILQTPKPNNQDINRLLKRCQENDRGLKEIAATPSHIESTVGPLLDNGKQKDNSLKEVTIMITNLESAIKRNKEEVLKLLDGLNQRLDTNLKQIAPKDIKKIKDSLVTISNEIGCDKDSSLVSLIENCVNEKTESNPNSAALLAVPGPESFPMITRDLFPVTQTHQILNDHDPLQLPNCSTPSNASVAKTREPKISTVSRGSRRTLPTISNIMDGSEASEKLASGVEYEAEKRFSRTVVRNNARPGASKAQREEALVTSSTGLERRSSGPIKRQEVTGSISKQVLPYTESSVSDRSDHPSFRGTRRRQTSALQGPPKPLEKTLISTLNVEQGRVESQHVASNSKGKAPNLDLHPGIDKHALGLQPSPARTGSPEPEDSSKHIRCTSASLSESGDIQYREDRQGSQSTDGLSRMEDEDIFDGRGKFTYPSTSMPQKNDEGSDINAAVMGCSQDLGTPNGKRWIKINIGPQIEEAPKGKKDVDKEASFECY</sequence>
<feature type="compositionally biased region" description="Polar residues" evidence="1">
    <location>
        <begin position="309"/>
        <end position="324"/>
    </location>
</feature>